<reference evidence="2 3" key="1">
    <citation type="submission" date="2020-04" db="EMBL/GenBank/DDBJ databases">
        <title>Perkinsus chesapeaki whole genome sequence.</title>
        <authorList>
            <person name="Bogema D.R."/>
        </authorList>
    </citation>
    <scope>NUCLEOTIDE SEQUENCE [LARGE SCALE GENOMIC DNA]</scope>
    <source>
        <strain evidence="2">ATCC PRA-425</strain>
    </source>
</reference>
<name>A0A7J6N4I6_PERCH</name>
<sequence>MTESGSSPSEIPVGCLSPDVVTDLSNWESIELQSRVSAAQERIQRTIISDLSPSTISGDRSLPGLKSEKFGIGDFSVGSGNRCSLSERPSEEFRSESTDPKVVEAQPNSRGTISELPDETSKEDRYRKMQQIARLRVAGKGQAAWGENHGSSRSKARQSEAGSLSLTVRRLSSKDSDIALRRTVPRTRTEFDKQRLAGHCMREEKGKTSRHINDAIIDDHHDGRFPRAAKDTHPKTVKALLTPRRQGPFRRDDSHSKPSESSMDIASEPRALTYSNLHGTEASSGYRTPEAGQRYRDSPLAQTAAHEPVASMLPDEGVNVTLNEAKSSHTTTEEDPPRDDEPGLRVEMQNAAKAKQSLRGIKPVAKRLSLGKTATRHPTVPETALAPTDKTKMSRHRRTSEPSVHETRQDIEHSSRDFHGRKCMGSYSAIHSREMKRASQRALAAPPVTPRSSTATPEVNQLSTPRTAPSRGSDIYSRARERCRLQEEKVVQARSLKAAEEMRECTFSPRLSPRKATTRSSSVPRNLDSMYQRTKAWKVERERTLEWARQRRDLAKEMTDNEHLVEHSVHSTVRGVLYSAAEASRFYERNMQWKREVDRRCEKLRLEQASTGIPARSSGFTTSCYRSMSGNRETGTPRTPERSATPNAFNFRGSTPLTPYRTGSPASVILRSRCEYDDVMLHLMSLRRQLLNGRKHSACH</sequence>
<evidence type="ECO:0000313" key="2">
    <source>
        <dbReference type="EMBL" id="KAF4678360.1"/>
    </source>
</evidence>
<feature type="region of interest" description="Disordered" evidence="1">
    <location>
        <begin position="221"/>
        <end position="268"/>
    </location>
</feature>
<dbReference type="OrthoDB" id="10572940at2759"/>
<evidence type="ECO:0000313" key="3">
    <source>
        <dbReference type="Proteomes" id="UP000591131"/>
    </source>
</evidence>
<dbReference type="Proteomes" id="UP000591131">
    <property type="component" value="Unassembled WGS sequence"/>
</dbReference>
<feature type="compositionally biased region" description="Basic and acidic residues" evidence="1">
    <location>
        <begin position="249"/>
        <end position="258"/>
    </location>
</feature>
<feature type="region of interest" description="Disordered" evidence="1">
    <location>
        <begin position="626"/>
        <end position="657"/>
    </location>
</feature>
<feature type="region of interest" description="Disordered" evidence="1">
    <location>
        <begin position="371"/>
        <end position="422"/>
    </location>
</feature>
<feature type="region of interest" description="Disordered" evidence="1">
    <location>
        <begin position="444"/>
        <end position="475"/>
    </location>
</feature>
<gene>
    <name evidence="2" type="ORF">FOL47_000090</name>
</gene>
<organism evidence="2 3">
    <name type="scientific">Perkinsus chesapeaki</name>
    <name type="common">Clam parasite</name>
    <name type="synonym">Perkinsus andrewsi</name>
    <dbReference type="NCBI Taxonomy" id="330153"/>
    <lineage>
        <taxon>Eukaryota</taxon>
        <taxon>Sar</taxon>
        <taxon>Alveolata</taxon>
        <taxon>Perkinsozoa</taxon>
        <taxon>Perkinsea</taxon>
        <taxon>Perkinsida</taxon>
        <taxon>Perkinsidae</taxon>
        <taxon>Perkinsus</taxon>
    </lineage>
</organism>
<accession>A0A7J6N4I6</accession>
<dbReference type="AlphaFoldDB" id="A0A7J6N4I6"/>
<feature type="region of interest" description="Disordered" evidence="1">
    <location>
        <begin position="52"/>
        <end position="168"/>
    </location>
</feature>
<feature type="compositionally biased region" description="Basic and acidic residues" evidence="1">
    <location>
        <begin position="88"/>
        <end position="102"/>
    </location>
</feature>
<feature type="compositionally biased region" description="Basic and acidic residues" evidence="1">
    <location>
        <begin position="399"/>
        <end position="420"/>
    </location>
</feature>
<proteinExistence type="predicted"/>
<evidence type="ECO:0000256" key="1">
    <source>
        <dbReference type="SAM" id="MobiDB-lite"/>
    </source>
</evidence>
<comment type="caution">
    <text evidence="2">The sequence shown here is derived from an EMBL/GenBank/DDBJ whole genome shotgun (WGS) entry which is preliminary data.</text>
</comment>
<feature type="compositionally biased region" description="Polar residues" evidence="1">
    <location>
        <begin position="450"/>
        <end position="467"/>
    </location>
</feature>
<feature type="compositionally biased region" description="Basic and acidic residues" evidence="1">
    <location>
        <begin position="221"/>
        <end position="234"/>
    </location>
</feature>
<keyword evidence="3" id="KW-1185">Reference proteome</keyword>
<protein>
    <submittedName>
        <fullName evidence="2">Uncharacterized protein</fullName>
    </submittedName>
</protein>
<dbReference type="EMBL" id="JAAPAO010000001">
    <property type="protein sequence ID" value="KAF4678360.1"/>
    <property type="molecule type" value="Genomic_DNA"/>
</dbReference>